<accession>A0A0D0QCM2</accession>
<proteinExistence type="predicted"/>
<organism evidence="2 3">
    <name type="scientific">Wenxinia marina DSM 24838</name>
    <dbReference type="NCBI Taxonomy" id="1123501"/>
    <lineage>
        <taxon>Bacteria</taxon>
        <taxon>Pseudomonadati</taxon>
        <taxon>Pseudomonadota</taxon>
        <taxon>Alphaproteobacteria</taxon>
        <taxon>Rhodobacterales</taxon>
        <taxon>Roseobacteraceae</taxon>
        <taxon>Wenxinia</taxon>
    </lineage>
</organism>
<dbReference type="AlphaFoldDB" id="A0A0D0QCM2"/>
<dbReference type="STRING" id="1123501.Wenmar_02949"/>
<protein>
    <submittedName>
        <fullName evidence="2">Uncharacterized protein</fullName>
    </submittedName>
</protein>
<gene>
    <name evidence="2" type="ORF">Wenmar_02949</name>
</gene>
<feature type="transmembrane region" description="Helical" evidence="1">
    <location>
        <begin position="15"/>
        <end position="34"/>
    </location>
</feature>
<keyword evidence="1" id="KW-0472">Membrane</keyword>
<dbReference type="OrthoDB" id="7836441at2"/>
<evidence type="ECO:0000313" key="2">
    <source>
        <dbReference type="EMBL" id="KIQ68678.1"/>
    </source>
</evidence>
<dbReference type="eggNOG" id="ENOG502ZW1H">
    <property type="taxonomic scope" value="Bacteria"/>
</dbReference>
<dbReference type="RefSeq" id="WP_018303819.1">
    <property type="nucleotide sequence ID" value="NZ_KB902310.1"/>
</dbReference>
<dbReference type="Proteomes" id="UP000035100">
    <property type="component" value="Unassembled WGS sequence"/>
</dbReference>
<keyword evidence="1" id="KW-1133">Transmembrane helix</keyword>
<keyword evidence="1" id="KW-0812">Transmembrane</keyword>
<sequence length="203" mass="22752">MDGARAWLGEIDPRIWQAVIAGLFLAMGWIVNGWQNRRAAARAKAERLRDLHRAIFAEIETNLANLWDVDALNAYGAEMRARMEADETFVPFIPRERHDRLFDTIVADLSVLPRVTIDPIVKYYAQVGSIAAIAEDMRGEGFRALPQARRIPMYEDYIQMKVQALEYGRVANHLIRVFAADGKAAAEAEATRLSSPSAGRSVP</sequence>
<reference evidence="2 3" key="1">
    <citation type="submission" date="2013-01" db="EMBL/GenBank/DDBJ databases">
        <authorList>
            <person name="Fiebig A."/>
            <person name="Goeker M."/>
            <person name="Klenk H.-P.P."/>
        </authorList>
    </citation>
    <scope>NUCLEOTIDE SEQUENCE [LARGE SCALE GENOMIC DNA]</scope>
    <source>
        <strain evidence="2 3">DSM 24838</strain>
    </source>
</reference>
<keyword evidence="3" id="KW-1185">Reference proteome</keyword>
<evidence type="ECO:0000313" key="3">
    <source>
        <dbReference type="Proteomes" id="UP000035100"/>
    </source>
</evidence>
<dbReference type="EMBL" id="AONG01000013">
    <property type="protein sequence ID" value="KIQ68678.1"/>
    <property type="molecule type" value="Genomic_DNA"/>
</dbReference>
<evidence type="ECO:0000256" key="1">
    <source>
        <dbReference type="SAM" id="Phobius"/>
    </source>
</evidence>
<comment type="caution">
    <text evidence="2">The sequence shown here is derived from an EMBL/GenBank/DDBJ whole genome shotgun (WGS) entry which is preliminary data.</text>
</comment>
<name>A0A0D0QCM2_9RHOB</name>